<dbReference type="GO" id="GO:0008108">
    <property type="term" value="F:UDP-glucose:hexose-1-phosphate uridylyltransferase activity"/>
    <property type="evidence" value="ECO:0007669"/>
    <property type="project" value="UniProtKB-EC"/>
</dbReference>
<dbReference type="EMBL" id="VOAH01000011">
    <property type="protein sequence ID" value="TVP39852.1"/>
    <property type="molecule type" value="Genomic_DNA"/>
</dbReference>
<protein>
    <submittedName>
        <fullName evidence="2">Putative UDP-glucose-hexose-1-phosphate uridylyltransferase</fullName>
        <ecNumber evidence="2">2.7.7.12</ecNumber>
    </submittedName>
</protein>
<sequence>MSELRKDYYVQDKFVLIPNNIDQINKNPEIIYNTQQPVPVTNAQACPYCPGSTGDCDNLVLSFVVKEGILQRLYDTTDDENENWSIRVFECTNPLVTAHSNQQYSDRPFYREPACGFDLIIVPTPQHDIALSEMSIDQWTNLLLVLQDRVRWLYSQRGVTYVAIYASRGINGGSKIKHPHFHITTFSSIPPIIEKEAKTFHQSMNESGSCPACSMIEAEINGPRQLFSTTGFITLVPWAPTYNYEFWICPRKHSTFFSKASQKEINDLALVICSSLRGMDKILGKTDFSIAFHISPEKKNSRQLHWHLEVYPLISSWSGLERGFGIYVNTPNPEDSAKILGEASRKELARLIGVL</sequence>
<dbReference type="InterPro" id="IPR001937">
    <property type="entry name" value="GalP_UDPtransf1"/>
</dbReference>
<organism evidence="2 3">
    <name type="scientific">Candidatus Nitrosocosmicus arcticus</name>
    <dbReference type="NCBI Taxonomy" id="2035267"/>
    <lineage>
        <taxon>Archaea</taxon>
        <taxon>Nitrososphaerota</taxon>
        <taxon>Nitrososphaeria</taxon>
        <taxon>Nitrososphaerales</taxon>
        <taxon>Nitrososphaeraceae</taxon>
        <taxon>Candidatus Nitrosocosmicus</taxon>
    </lineage>
</organism>
<dbReference type="AlphaFoldDB" id="A0A557STC1"/>
<dbReference type="RefSeq" id="WP_144732684.1">
    <property type="nucleotide sequence ID" value="NZ_ML675587.1"/>
</dbReference>
<dbReference type="PIRSF" id="PIRSF000808">
    <property type="entry name" value="GalT"/>
    <property type="match status" value="1"/>
</dbReference>
<evidence type="ECO:0000313" key="3">
    <source>
        <dbReference type="Proteomes" id="UP000315289"/>
    </source>
</evidence>
<accession>A0A557STC1</accession>
<reference evidence="2 3" key="1">
    <citation type="journal article" date="2019" name="Front. Microbiol.">
        <title>Ammonia Oxidation by the Arctic Terrestrial Thaumarchaeote Candidatus Nitrosocosmicus arcticus Is Stimulated by Increasing Temperatures.</title>
        <authorList>
            <person name="Alves R.J.E."/>
            <person name="Kerou M."/>
            <person name="Zappe A."/>
            <person name="Bittner R."/>
            <person name="Abby S.S."/>
            <person name="Schmidt H.A."/>
            <person name="Pfeifer K."/>
            <person name="Schleper C."/>
        </authorList>
    </citation>
    <scope>NUCLEOTIDE SEQUENCE [LARGE SCALE GENOMIC DNA]</scope>
    <source>
        <strain evidence="2 3">Kfb</strain>
    </source>
</reference>
<dbReference type="GO" id="GO:0006012">
    <property type="term" value="P:galactose metabolic process"/>
    <property type="evidence" value="ECO:0007669"/>
    <property type="project" value="InterPro"/>
</dbReference>
<dbReference type="Gene3D" id="3.30.428.10">
    <property type="entry name" value="HIT-like"/>
    <property type="match status" value="2"/>
</dbReference>
<proteinExistence type="predicted"/>
<dbReference type="Proteomes" id="UP000315289">
    <property type="component" value="Unassembled WGS sequence"/>
</dbReference>
<keyword evidence="2" id="KW-0548">Nucleotidyltransferase</keyword>
<dbReference type="PANTHER" id="PTHR42763:SF2">
    <property type="entry name" value="ADP-GLUCOSE PHOSPHORYLASE"/>
    <property type="match status" value="1"/>
</dbReference>
<evidence type="ECO:0000256" key="1">
    <source>
        <dbReference type="PIRSR" id="PIRSR000808-1"/>
    </source>
</evidence>
<feature type="active site" description="Tele-UMP-histidine intermediate" evidence="1">
    <location>
        <position position="180"/>
    </location>
</feature>
<dbReference type="InterPro" id="IPR053177">
    <property type="entry name" value="ADP-glucose_phosphorylase"/>
</dbReference>
<dbReference type="PANTHER" id="PTHR42763">
    <property type="entry name" value="ADP-GLUCOSE PHOSPHORYLASE"/>
    <property type="match status" value="1"/>
</dbReference>
<gene>
    <name evidence="2" type="ORF">NARC_110064</name>
</gene>
<name>A0A557STC1_9ARCH</name>
<dbReference type="OrthoDB" id="7650at2157"/>
<keyword evidence="2" id="KW-0808">Transferase</keyword>
<dbReference type="SUPFAM" id="SSF54197">
    <property type="entry name" value="HIT-like"/>
    <property type="match status" value="2"/>
</dbReference>
<dbReference type="GO" id="GO:0008270">
    <property type="term" value="F:zinc ion binding"/>
    <property type="evidence" value="ECO:0007669"/>
    <property type="project" value="InterPro"/>
</dbReference>
<evidence type="ECO:0000313" key="2">
    <source>
        <dbReference type="EMBL" id="TVP39852.1"/>
    </source>
</evidence>
<keyword evidence="3" id="KW-1185">Reference proteome</keyword>
<comment type="caution">
    <text evidence="2">The sequence shown here is derived from an EMBL/GenBank/DDBJ whole genome shotgun (WGS) entry which is preliminary data.</text>
</comment>
<dbReference type="EC" id="2.7.7.12" evidence="2"/>
<dbReference type="InterPro" id="IPR036265">
    <property type="entry name" value="HIT-like_sf"/>
</dbReference>